<dbReference type="EC" id="1.1.1.133" evidence="3 6"/>
<dbReference type="GO" id="GO:0008831">
    <property type="term" value="F:dTDP-4-dehydrorhamnose reductase activity"/>
    <property type="evidence" value="ECO:0007669"/>
    <property type="project" value="UniProtKB-EC"/>
</dbReference>
<gene>
    <name evidence="8" type="primary">rfbD</name>
    <name evidence="8" type="ORF">C6T65_33280</name>
</gene>
<dbReference type="Gene3D" id="3.40.50.720">
    <property type="entry name" value="NAD(P)-binding Rossmann-like Domain"/>
    <property type="match status" value="1"/>
</dbReference>
<dbReference type="PANTHER" id="PTHR10491:SF4">
    <property type="entry name" value="METHIONINE ADENOSYLTRANSFERASE 2 SUBUNIT BETA"/>
    <property type="match status" value="1"/>
</dbReference>
<organism evidence="8 9">
    <name type="scientific">Burkholderia vietnamiensis</name>
    <dbReference type="NCBI Taxonomy" id="60552"/>
    <lineage>
        <taxon>Bacteria</taxon>
        <taxon>Pseudomonadati</taxon>
        <taxon>Pseudomonadota</taxon>
        <taxon>Betaproteobacteria</taxon>
        <taxon>Burkholderiales</taxon>
        <taxon>Burkholderiaceae</taxon>
        <taxon>Burkholderia</taxon>
        <taxon>Burkholderia cepacia complex</taxon>
    </lineage>
</organism>
<dbReference type="GO" id="GO:0005829">
    <property type="term" value="C:cytosol"/>
    <property type="evidence" value="ECO:0007669"/>
    <property type="project" value="TreeGrafter"/>
</dbReference>
<dbReference type="InterPro" id="IPR029903">
    <property type="entry name" value="RmlD-like-bd"/>
</dbReference>
<dbReference type="AlphaFoldDB" id="A0AA45BA25"/>
<evidence type="ECO:0000256" key="2">
    <source>
        <dbReference type="ARBA" id="ARBA00010944"/>
    </source>
</evidence>
<evidence type="ECO:0000313" key="8">
    <source>
        <dbReference type="EMBL" id="PRH38187.1"/>
    </source>
</evidence>
<dbReference type="InterPro" id="IPR036291">
    <property type="entry name" value="NAD(P)-bd_dom_sf"/>
</dbReference>
<keyword evidence="6" id="KW-0521">NADP</keyword>
<evidence type="ECO:0000256" key="4">
    <source>
        <dbReference type="ARBA" id="ARBA00017099"/>
    </source>
</evidence>
<dbReference type="RefSeq" id="WP_059496211.1">
    <property type="nucleotide sequence ID" value="NZ_CADFFA010000015.1"/>
</dbReference>
<keyword evidence="6" id="KW-0560">Oxidoreductase</keyword>
<evidence type="ECO:0000259" key="7">
    <source>
        <dbReference type="Pfam" id="PF04321"/>
    </source>
</evidence>
<reference evidence="8 9" key="1">
    <citation type="submission" date="2018-03" db="EMBL/GenBank/DDBJ databases">
        <authorList>
            <person name="Nguyen K."/>
            <person name="Fouts D."/>
            <person name="Sutton G."/>
        </authorList>
    </citation>
    <scope>NUCLEOTIDE SEQUENCE [LARGE SCALE GENOMIC DNA]</scope>
    <source>
        <strain evidence="8 9">AU3578</strain>
    </source>
</reference>
<dbReference type="EMBL" id="PVHK01000253">
    <property type="protein sequence ID" value="PRH38187.1"/>
    <property type="molecule type" value="Genomic_DNA"/>
</dbReference>
<dbReference type="NCBIfam" id="TIGR01214">
    <property type="entry name" value="rmlD"/>
    <property type="match status" value="1"/>
</dbReference>
<dbReference type="InterPro" id="IPR005913">
    <property type="entry name" value="dTDP_dehydrorham_reduct"/>
</dbReference>
<evidence type="ECO:0000313" key="9">
    <source>
        <dbReference type="Proteomes" id="UP000237632"/>
    </source>
</evidence>
<dbReference type="PANTHER" id="PTHR10491">
    <property type="entry name" value="DTDP-4-DEHYDRORHAMNOSE REDUCTASE"/>
    <property type="match status" value="1"/>
</dbReference>
<comment type="function">
    <text evidence="6">Catalyzes the reduction of dTDP-6-deoxy-L-lyxo-4-hexulose to yield dTDP-L-rhamnose.</text>
</comment>
<dbReference type="Pfam" id="PF04321">
    <property type="entry name" value="RmlD_sub_bind"/>
    <property type="match status" value="1"/>
</dbReference>
<dbReference type="Gene3D" id="3.90.25.10">
    <property type="entry name" value="UDP-galactose 4-epimerase, domain 1"/>
    <property type="match status" value="1"/>
</dbReference>
<evidence type="ECO:0000256" key="5">
    <source>
        <dbReference type="ARBA" id="ARBA00048200"/>
    </source>
</evidence>
<comment type="similarity">
    <text evidence="2 6">Belongs to the dTDP-4-dehydrorhamnose reductase family.</text>
</comment>
<dbReference type="CDD" id="cd05254">
    <property type="entry name" value="dTDP_HR_like_SDR_e"/>
    <property type="match status" value="1"/>
</dbReference>
<evidence type="ECO:0000256" key="1">
    <source>
        <dbReference type="ARBA" id="ARBA00004781"/>
    </source>
</evidence>
<proteinExistence type="inferred from homology"/>
<accession>A0AA45BA25</accession>
<dbReference type="GO" id="GO:0019305">
    <property type="term" value="P:dTDP-rhamnose biosynthetic process"/>
    <property type="evidence" value="ECO:0007669"/>
    <property type="project" value="TreeGrafter"/>
</dbReference>
<comment type="catalytic activity">
    <reaction evidence="5 6">
        <text>dTDP-beta-L-rhamnose + NADP(+) = dTDP-4-dehydro-beta-L-rhamnose + NADPH + H(+)</text>
        <dbReference type="Rhea" id="RHEA:21796"/>
        <dbReference type="ChEBI" id="CHEBI:15378"/>
        <dbReference type="ChEBI" id="CHEBI:57510"/>
        <dbReference type="ChEBI" id="CHEBI:57783"/>
        <dbReference type="ChEBI" id="CHEBI:58349"/>
        <dbReference type="ChEBI" id="CHEBI:62830"/>
        <dbReference type="EC" id="1.1.1.133"/>
    </reaction>
</comment>
<feature type="domain" description="RmlD-like substrate binding" evidence="7">
    <location>
        <begin position="9"/>
        <end position="298"/>
    </location>
</feature>
<dbReference type="Proteomes" id="UP000237632">
    <property type="component" value="Unassembled WGS sequence"/>
</dbReference>
<name>A0AA45BA25_BURVI</name>
<protein>
    <recommendedName>
        <fullName evidence="4 6">dTDP-4-dehydrorhamnose reductase</fullName>
        <ecNumber evidence="3 6">1.1.1.133</ecNumber>
    </recommendedName>
</protein>
<evidence type="ECO:0000256" key="3">
    <source>
        <dbReference type="ARBA" id="ARBA00012929"/>
    </source>
</evidence>
<evidence type="ECO:0000256" key="6">
    <source>
        <dbReference type="RuleBase" id="RU364082"/>
    </source>
</evidence>
<comment type="caution">
    <text evidence="8">The sequence shown here is derived from an EMBL/GenBank/DDBJ whole genome shotgun (WGS) entry which is preliminary data.</text>
</comment>
<sequence>MSDQFAEQRIMVTGVGGQVGFELVRALQGLGQVVALDRNACDMSDLDAVRSVVRKVSPTLIVNPAAYTAVDKAEQEHELAMRVNGEAPGVLADEARKLGAALIHFSTDYVFDGNADNPYREDDETGPLNVYGRSKLVGEQAIAASGSNHLVLRTSWVYGMRGKNFLQTMLRLGRERPELKVVADQIGAPTWSKTIATLCSHIVAQACAAGNDRAWWEARSGVYHLTSADSTSWHGFAAAIFESMPPDTAPRLLPISTSEYPTPARRPANSRLSIDKLKRVFGLTPPDWRTALAMCLAEAGAS</sequence>
<comment type="cofactor">
    <cofactor evidence="6">
        <name>Mg(2+)</name>
        <dbReference type="ChEBI" id="CHEBI:18420"/>
    </cofactor>
    <text evidence="6">Binds 1 Mg(2+) ion per monomer.</text>
</comment>
<comment type="pathway">
    <text evidence="1 6">Carbohydrate biosynthesis; dTDP-L-rhamnose biosynthesis.</text>
</comment>
<dbReference type="SUPFAM" id="SSF51735">
    <property type="entry name" value="NAD(P)-binding Rossmann-fold domains"/>
    <property type="match status" value="1"/>
</dbReference>